<evidence type="ECO:0008006" key="3">
    <source>
        <dbReference type="Google" id="ProtNLM"/>
    </source>
</evidence>
<evidence type="ECO:0000313" key="1">
    <source>
        <dbReference type="EMBL" id="GAS82479.1"/>
    </source>
</evidence>
<proteinExistence type="predicted"/>
<organism evidence="1 2">
    <name type="scientific">Paenibacillus amylolyticus</name>
    <dbReference type="NCBI Taxonomy" id="1451"/>
    <lineage>
        <taxon>Bacteria</taxon>
        <taxon>Bacillati</taxon>
        <taxon>Bacillota</taxon>
        <taxon>Bacilli</taxon>
        <taxon>Bacillales</taxon>
        <taxon>Paenibacillaceae</taxon>
        <taxon>Paenibacillus</taxon>
    </lineage>
</organism>
<dbReference type="Pfam" id="PF05742">
    <property type="entry name" value="TANGO2"/>
    <property type="match status" value="1"/>
</dbReference>
<accession>A0A100VMF7</accession>
<name>A0A100VMF7_PAEAM</name>
<gene>
    <name evidence="1" type="ORF">PAHA3_2553</name>
</gene>
<dbReference type="EMBL" id="BCNV01000001">
    <property type="protein sequence ID" value="GAS82479.1"/>
    <property type="molecule type" value="Genomic_DNA"/>
</dbReference>
<dbReference type="RefSeq" id="WP_062835018.1">
    <property type="nucleotide sequence ID" value="NZ_BCNV01000001.1"/>
</dbReference>
<dbReference type="PANTHER" id="PTHR17985">
    <property type="entry name" value="SER/THR-RICH PROTEIN T10 IN DGCR REGION"/>
    <property type="match status" value="1"/>
</dbReference>
<dbReference type="InterPro" id="IPR008551">
    <property type="entry name" value="TANGO2"/>
</dbReference>
<protein>
    <recommendedName>
        <fullName evidence="3">NRDE family protein</fullName>
    </recommendedName>
</protein>
<reference evidence="2" key="2">
    <citation type="submission" date="2016-01" db="EMBL/GenBank/DDBJ databases">
        <title>Draft Genome Sequence of Paenibacillus amylolyticus Heshi-A3 that Was Isolated from Fermented Rice Bran with Aging Salted Mackerel, Which Was Named Heshiko as Traditional Fermented Seafood in Japan.</title>
        <authorList>
            <person name="Akuzawa S."/>
            <person name="Nakagawa J."/>
            <person name="Kanekatsu T."/>
            <person name="Kubota E."/>
            <person name="Ohtake R."/>
            <person name="Suzuki T."/>
            <person name="Kanesaki Y."/>
        </authorList>
    </citation>
    <scope>NUCLEOTIDE SEQUENCE [LARGE SCALE GENOMIC DNA]</scope>
    <source>
        <strain evidence="2">Heshi-A3</strain>
    </source>
</reference>
<dbReference type="AlphaFoldDB" id="A0A100VMF7"/>
<dbReference type="PANTHER" id="PTHR17985:SF8">
    <property type="entry name" value="TRANSPORT AND GOLGI ORGANIZATION PROTEIN 2 HOMOLOG"/>
    <property type="match status" value="1"/>
</dbReference>
<sequence length="259" mass="29524">MCLILFAYNMHPKYPLILGSNRDEFYHRPTAQAHYWEDHPQILAGRDLSKMGTWMGVTTGGRLAAVTNYRDPNEDVHAKGSRGDLVADFLKGTSTPEQYMHCAEQSRNDYPGYNLLVGDPDDLYYYSNVGNVVMKLTPGIYGISNHLINTDWPKVKRGKEGLEKIINGEDEASLTEQILDLLQIADPSVDDLLPHTGVPLEWERLLSPIFVRSEKFDYGTRASSVVLMTREEVFFTERVHQNGEVMEQRFNIKPLNWTS</sequence>
<reference evidence="1 2" key="1">
    <citation type="journal article" date="2016" name="Genome Announc.">
        <title>Draft Genome Sequence of Paenibacillus amylolyticus Heshi-A3, Isolated from Fermented Rice Bran in a Japanese Fermented Seafood Dish.</title>
        <authorList>
            <person name="Akuzawa S."/>
            <person name="Nagaoka J."/>
            <person name="Kanekatsu M."/>
            <person name="Kubota E."/>
            <person name="Ohtake R."/>
            <person name="Suzuki T."/>
            <person name="Kanesaki Y."/>
        </authorList>
    </citation>
    <scope>NUCLEOTIDE SEQUENCE [LARGE SCALE GENOMIC DNA]</scope>
    <source>
        <strain evidence="1 2">Heshi-A3</strain>
    </source>
</reference>
<dbReference type="Proteomes" id="UP000069697">
    <property type="component" value="Unassembled WGS sequence"/>
</dbReference>
<comment type="caution">
    <text evidence="1">The sequence shown here is derived from an EMBL/GenBank/DDBJ whole genome shotgun (WGS) entry which is preliminary data.</text>
</comment>
<evidence type="ECO:0000313" key="2">
    <source>
        <dbReference type="Proteomes" id="UP000069697"/>
    </source>
</evidence>